<dbReference type="PANTHER" id="PTHR24416:SF550">
    <property type="entry name" value="FIBROBLAST GROWTH FACTOR RECEPTOR HOMOLOG 1-RELATED"/>
    <property type="match status" value="1"/>
</dbReference>
<evidence type="ECO:0000256" key="7">
    <source>
        <dbReference type="ARBA" id="ARBA00023136"/>
    </source>
</evidence>
<keyword evidence="7" id="KW-0472">Membrane</keyword>
<dbReference type="EC" id="2.7.10.1" evidence="10"/>
<keyword evidence="10" id="KW-0808">Transferase</keyword>
<dbReference type="InterPro" id="IPR020635">
    <property type="entry name" value="Tyr_kinase_cat_dom"/>
</dbReference>
<evidence type="ECO:0000313" key="10">
    <source>
        <dbReference type="EMBL" id="KAJ7384385.1"/>
    </source>
</evidence>
<dbReference type="Proteomes" id="UP001163046">
    <property type="component" value="Unassembled WGS sequence"/>
</dbReference>
<dbReference type="InterPro" id="IPR011009">
    <property type="entry name" value="Kinase-like_dom_sf"/>
</dbReference>
<dbReference type="InterPro" id="IPR001245">
    <property type="entry name" value="Ser-Thr/Tyr_kinase_cat_dom"/>
</dbReference>
<evidence type="ECO:0000256" key="5">
    <source>
        <dbReference type="ARBA" id="ARBA00022840"/>
    </source>
</evidence>
<dbReference type="GO" id="GO:0004714">
    <property type="term" value="F:transmembrane receptor protein tyrosine kinase activity"/>
    <property type="evidence" value="ECO:0007669"/>
    <property type="project" value="UniProtKB-EC"/>
</dbReference>
<dbReference type="InterPro" id="IPR008266">
    <property type="entry name" value="Tyr_kinase_AS"/>
</dbReference>
<name>A0A9W9ZN55_9CNID</name>
<dbReference type="GO" id="GO:0007169">
    <property type="term" value="P:cell surface receptor protein tyrosine kinase signaling pathway"/>
    <property type="evidence" value="ECO:0007669"/>
    <property type="project" value="TreeGrafter"/>
</dbReference>
<dbReference type="Pfam" id="PF07714">
    <property type="entry name" value="PK_Tyr_Ser-Thr"/>
    <property type="match status" value="1"/>
</dbReference>
<dbReference type="SMART" id="SM00219">
    <property type="entry name" value="TyrKc"/>
    <property type="match status" value="1"/>
</dbReference>
<dbReference type="InterPro" id="IPR000719">
    <property type="entry name" value="Prot_kinase_dom"/>
</dbReference>
<sequence length="185" mass="20894">MNDDYLAKKGFVHRDLAARNILLGEGRAVKIADFGLLRDTEGEIYEMKQTKKLPIKWMAPEALYKGIHTSKSDVWSFGVLMWELATMGGIPYPGISNTELYKLLKTGYRMSKPDMCSNKLSSTAQPPFDLGDVCQDMWDIAPLRNNLRVPFDLKVDTVGKNPLFKLEPSGKTKVETDVFQKFQGN</sequence>
<gene>
    <name evidence="10" type="primary">FGFR1_1</name>
    <name evidence="10" type="ORF">OS493_021792</name>
</gene>
<evidence type="ECO:0000256" key="4">
    <source>
        <dbReference type="ARBA" id="ARBA00022741"/>
    </source>
</evidence>
<keyword evidence="6" id="KW-1133">Transmembrane helix</keyword>
<evidence type="ECO:0000313" key="11">
    <source>
        <dbReference type="Proteomes" id="UP001163046"/>
    </source>
</evidence>
<dbReference type="GO" id="GO:0005524">
    <property type="term" value="F:ATP binding"/>
    <property type="evidence" value="ECO:0007669"/>
    <property type="project" value="UniProtKB-KW"/>
</dbReference>
<keyword evidence="2" id="KW-0812">Transmembrane</keyword>
<evidence type="ECO:0000256" key="2">
    <source>
        <dbReference type="ARBA" id="ARBA00022692"/>
    </source>
</evidence>
<reference evidence="10" key="1">
    <citation type="submission" date="2023-01" db="EMBL/GenBank/DDBJ databases">
        <title>Genome assembly of the deep-sea coral Lophelia pertusa.</title>
        <authorList>
            <person name="Herrera S."/>
            <person name="Cordes E."/>
        </authorList>
    </citation>
    <scope>NUCLEOTIDE SEQUENCE</scope>
    <source>
        <strain evidence="10">USNM1676648</strain>
        <tissue evidence="10">Polyp</tissue>
    </source>
</reference>
<protein>
    <submittedName>
        <fullName evidence="10">Fibroblast growth factor receptor 1</fullName>
        <ecNumber evidence="10">2.7.10.1</ecNumber>
    </submittedName>
</protein>
<keyword evidence="11" id="KW-1185">Reference proteome</keyword>
<comment type="caution">
    <text evidence="10">The sequence shown here is derived from an EMBL/GenBank/DDBJ whole genome shotgun (WGS) entry which is preliminary data.</text>
</comment>
<dbReference type="PRINTS" id="PR00109">
    <property type="entry name" value="TYRKINASE"/>
</dbReference>
<evidence type="ECO:0000256" key="6">
    <source>
        <dbReference type="ARBA" id="ARBA00022989"/>
    </source>
</evidence>
<dbReference type="GO" id="GO:0005886">
    <property type="term" value="C:plasma membrane"/>
    <property type="evidence" value="ECO:0007669"/>
    <property type="project" value="TreeGrafter"/>
</dbReference>
<dbReference type="PANTHER" id="PTHR24416">
    <property type="entry name" value="TYROSINE-PROTEIN KINASE RECEPTOR"/>
    <property type="match status" value="1"/>
</dbReference>
<dbReference type="AlphaFoldDB" id="A0A9W9ZN55"/>
<feature type="domain" description="Protein kinase" evidence="9">
    <location>
        <begin position="1"/>
        <end position="185"/>
    </location>
</feature>
<evidence type="ECO:0000256" key="1">
    <source>
        <dbReference type="ARBA" id="ARBA00004370"/>
    </source>
</evidence>
<keyword evidence="3" id="KW-0732">Signal</keyword>
<dbReference type="PROSITE" id="PS50011">
    <property type="entry name" value="PROTEIN_KINASE_DOM"/>
    <property type="match status" value="1"/>
</dbReference>
<organism evidence="10 11">
    <name type="scientific">Desmophyllum pertusum</name>
    <dbReference type="NCBI Taxonomy" id="174260"/>
    <lineage>
        <taxon>Eukaryota</taxon>
        <taxon>Metazoa</taxon>
        <taxon>Cnidaria</taxon>
        <taxon>Anthozoa</taxon>
        <taxon>Hexacorallia</taxon>
        <taxon>Scleractinia</taxon>
        <taxon>Caryophylliina</taxon>
        <taxon>Caryophylliidae</taxon>
        <taxon>Desmophyllum</taxon>
    </lineage>
</organism>
<dbReference type="InterPro" id="IPR050122">
    <property type="entry name" value="RTK"/>
</dbReference>
<dbReference type="SUPFAM" id="SSF56112">
    <property type="entry name" value="Protein kinase-like (PK-like)"/>
    <property type="match status" value="1"/>
</dbReference>
<evidence type="ECO:0000256" key="8">
    <source>
        <dbReference type="ARBA" id="ARBA00023170"/>
    </source>
</evidence>
<dbReference type="EMBL" id="MU825887">
    <property type="protein sequence ID" value="KAJ7384385.1"/>
    <property type="molecule type" value="Genomic_DNA"/>
</dbReference>
<dbReference type="OrthoDB" id="4062651at2759"/>
<keyword evidence="4" id="KW-0547">Nucleotide-binding</keyword>
<keyword evidence="5" id="KW-0067">ATP-binding</keyword>
<accession>A0A9W9ZN55</accession>
<proteinExistence type="predicted"/>
<evidence type="ECO:0000256" key="3">
    <source>
        <dbReference type="ARBA" id="ARBA00022729"/>
    </source>
</evidence>
<dbReference type="Gene3D" id="1.10.510.10">
    <property type="entry name" value="Transferase(Phosphotransferase) domain 1"/>
    <property type="match status" value="1"/>
</dbReference>
<comment type="subcellular location">
    <subcellularLocation>
        <location evidence="1">Membrane</location>
    </subcellularLocation>
</comment>
<keyword evidence="8 10" id="KW-0675">Receptor</keyword>
<dbReference type="PROSITE" id="PS00109">
    <property type="entry name" value="PROTEIN_KINASE_TYR"/>
    <property type="match status" value="1"/>
</dbReference>
<evidence type="ECO:0000259" key="9">
    <source>
        <dbReference type="PROSITE" id="PS50011"/>
    </source>
</evidence>
<dbReference type="GO" id="GO:0043235">
    <property type="term" value="C:receptor complex"/>
    <property type="evidence" value="ECO:0007669"/>
    <property type="project" value="TreeGrafter"/>
</dbReference>